<accession>A0AAV5MDH8</accession>
<keyword evidence="2" id="KW-1185">Reference proteome</keyword>
<name>A0AAV5MDH8_9ROSI</name>
<dbReference type="PANTHER" id="PTHR46481:SF7">
    <property type="entry name" value="ZINC FINGER BED DOMAIN-CONTAINING PROTEIN RICESLEEPER 2-LIKE"/>
    <property type="match status" value="1"/>
</dbReference>
<reference evidence="1 2" key="1">
    <citation type="journal article" date="2021" name="Commun. Biol.">
        <title>The genome of Shorea leprosula (Dipterocarpaceae) highlights the ecological relevance of drought in aseasonal tropical rainforests.</title>
        <authorList>
            <person name="Ng K.K.S."/>
            <person name="Kobayashi M.J."/>
            <person name="Fawcett J.A."/>
            <person name="Hatakeyama M."/>
            <person name="Paape T."/>
            <person name="Ng C.H."/>
            <person name="Ang C.C."/>
            <person name="Tnah L.H."/>
            <person name="Lee C.T."/>
            <person name="Nishiyama T."/>
            <person name="Sese J."/>
            <person name="O'Brien M.J."/>
            <person name="Copetti D."/>
            <person name="Mohd Noor M.I."/>
            <person name="Ong R.C."/>
            <person name="Putra M."/>
            <person name="Sireger I.Z."/>
            <person name="Indrioko S."/>
            <person name="Kosugi Y."/>
            <person name="Izuno A."/>
            <person name="Isagi Y."/>
            <person name="Lee S.L."/>
            <person name="Shimizu K.K."/>
        </authorList>
    </citation>
    <scope>NUCLEOTIDE SEQUENCE [LARGE SCALE GENOMIC DNA]</scope>
    <source>
        <strain evidence="1">214</strain>
    </source>
</reference>
<evidence type="ECO:0000313" key="1">
    <source>
        <dbReference type="EMBL" id="GKV46916.1"/>
    </source>
</evidence>
<sequence>MKKHIRICKLNPKSLKNQKLLGLGRFYSADNGDGHGATKLTTWKFDLNAMKRALVEMIIIDEYPFSIVERVSLTIDTWTSQQRISFMSLTAHYIDENWKLHTKILNFCPVDSHKGKDLGDLIKLCLMDWGIDLVYAMTIDNASANDGVVRVVRDAINKWGTSILGRDELYMRCAAHIINVVVQDGAKIMNTSINSVRAVVKFIRQSPQRILRFKEAVVIEKIDSNKLLSMETPTKWNSLH</sequence>
<dbReference type="SUPFAM" id="SSF53098">
    <property type="entry name" value="Ribonuclease H-like"/>
    <property type="match status" value="1"/>
</dbReference>
<proteinExistence type="predicted"/>
<protein>
    <recommendedName>
        <fullName evidence="3">Transposase</fullName>
    </recommendedName>
</protein>
<dbReference type="EMBL" id="BPVZ01000218">
    <property type="protein sequence ID" value="GKV46916.1"/>
    <property type="molecule type" value="Genomic_DNA"/>
</dbReference>
<dbReference type="InterPro" id="IPR052035">
    <property type="entry name" value="ZnF_BED_domain_contain"/>
</dbReference>
<organism evidence="1 2">
    <name type="scientific">Rubroshorea leprosula</name>
    <dbReference type="NCBI Taxonomy" id="152421"/>
    <lineage>
        <taxon>Eukaryota</taxon>
        <taxon>Viridiplantae</taxon>
        <taxon>Streptophyta</taxon>
        <taxon>Embryophyta</taxon>
        <taxon>Tracheophyta</taxon>
        <taxon>Spermatophyta</taxon>
        <taxon>Magnoliopsida</taxon>
        <taxon>eudicotyledons</taxon>
        <taxon>Gunneridae</taxon>
        <taxon>Pentapetalae</taxon>
        <taxon>rosids</taxon>
        <taxon>malvids</taxon>
        <taxon>Malvales</taxon>
        <taxon>Dipterocarpaceae</taxon>
        <taxon>Rubroshorea</taxon>
    </lineage>
</organism>
<comment type="caution">
    <text evidence="1">The sequence shown here is derived from an EMBL/GenBank/DDBJ whole genome shotgun (WGS) entry which is preliminary data.</text>
</comment>
<dbReference type="PANTHER" id="PTHR46481">
    <property type="entry name" value="ZINC FINGER BED DOMAIN-CONTAINING PROTEIN 4"/>
    <property type="match status" value="1"/>
</dbReference>
<dbReference type="InterPro" id="IPR012337">
    <property type="entry name" value="RNaseH-like_sf"/>
</dbReference>
<evidence type="ECO:0008006" key="3">
    <source>
        <dbReference type="Google" id="ProtNLM"/>
    </source>
</evidence>
<evidence type="ECO:0000313" key="2">
    <source>
        <dbReference type="Proteomes" id="UP001054252"/>
    </source>
</evidence>
<dbReference type="Proteomes" id="UP001054252">
    <property type="component" value="Unassembled WGS sequence"/>
</dbReference>
<dbReference type="AlphaFoldDB" id="A0AAV5MDH8"/>
<gene>
    <name evidence="1" type="ORF">SLEP1_g53875</name>
</gene>